<dbReference type="GO" id="GO:0016020">
    <property type="term" value="C:membrane"/>
    <property type="evidence" value="ECO:0007669"/>
    <property type="project" value="InterPro"/>
</dbReference>
<dbReference type="AlphaFoldDB" id="A0A9X3J5X1"/>
<evidence type="ECO:0000256" key="1">
    <source>
        <dbReference type="SAM" id="Phobius"/>
    </source>
</evidence>
<evidence type="ECO:0000313" key="3">
    <source>
        <dbReference type="EMBL" id="MCY1719911.1"/>
    </source>
</evidence>
<sequence length="255" mass="29868">MLFILIDLYLLTDYRANIPDQPPVFFHFMRYFFSLGFVFFVATSLSLMEQTTKLQASEKLLTEEKLETELKLLKAQINPHFIFNALNNIYSLTYMQSKNAPESVLKLSEMLRYVFYDCNKDRVPLSAELKYIENFTAFQQMKSEYMQNITLKTSINGANIEIAPMLFIPFIENAFKYSRIEENEAAYINISLKHKDNKLHFKIKNSFSNNNKPHKGSGMGIKNVKHRLDIIYPNKYSLDIKEQDEDYSVNLSLEV</sequence>
<dbReference type="InterPro" id="IPR036890">
    <property type="entry name" value="HATPase_C_sf"/>
</dbReference>
<dbReference type="RefSeq" id="WP_343332244.1">
    <property type="nucleotide sequence ID" value="NZ_JAPOHD010000012.1"/>
</dbReference>
<dbReference type="Gene3D" id="3.30.565.10">
    <property type="entry name" value="Histidine kinase-like ATPase, C-terminal domain"/>
    <property type="match status" value="1"/>
</dbReference>
<accession>A0A9X3J5X1</accession>
<keyword evidence="1" id="KW-0812">Transmembrane</keyword>
<dbReference type="PANTHER" id="PTHR34220">
    <property type="entry name" value="SENSOR HISTIDINE KINASE YPDA"/>
    <property type="match status" value="1"/>
</dbReference>
<dbReference type="GO" id="GO:0000155">
    <property type="term" value="F:phosphorelay sensor kinase activity"/>
    <property type="evidence" value="ECO:0007669"/>
    <property type="project" value="InterPro"/>
</dbReference>
<organism evidence="3 4">
    <name type="scientific">Draconibacterium aestuarii</name>
    <dbReference type="NCBI Taxonomy" id="2998507"/>
    <lineage>
        <taxon>Bacteria</taxon>
        <taxon>Pseudomonadati</taxon>
        <taxon>Bacteroidota</taxon>
        <taxon>Bacteroidia</taxon>
        <taxon>Marinilabiliales</taxon>
        <taxon>Prolixibacteraceae</taxon>
        <taxon>Draconibacterium</taxon>
    </lineage>
</organism>
<reference evidence="3" key="1">
    <citation type="submission" date="2022-11" db="EMBL/GenBank/DDBJ databases">
        <title>Marilongibacter aestuarii gen. nov., sp. nov., isolated from tidal flat sediment.</title>
        <authorList>
            <person name="Jiayan W."/>
        </authorList>
    </citation>
    <scope>NUCLEOTIDE SEQUENCE</scope>
    <source>
        <strain evidence="3">Z1-6</strain>
    </source>
</reference>
<dbReference type="PANTHER" id="PTHR34220:SF7">
    <property type="entry name" value="SENSOR HISTIDINE KINASE YPDA"/>
    <property type="match status" value="1"/>
</dbReference>
<feature type="domain" description="Signal transduction histidine kinase internal region" evidence="2">
    <location>
        <begin position="68"/>
        <end position="143"/>
    </location>
</feature>
<evidence type="ECO:0000313" key="4">
    <source>
        <dbReference type="Proteomes" id="UP001145087"/>
    </source>
</evidence>
<evidence type="ECO:0000259" key="2">
    <source>
        <dbReference type="Pfam" id="PF06580"/>
    </source>
</evidence>
<keyword evidence="4" id="KW-1185">Reference proteome</keyword>
<name>A0A9X3J5X1_9BACT</name>
<proteinExistence type="predicted"/>
<dbReference type="Proteomes" id="UP001145087">
    <property type="component" value="Unassembled WGS sequence"/>
</dbReference>
<protein>
    <submittedName>
        <fullName evidence="3">Sensor histidine kinase</fullName>
    </submittedName>
</protein>
<gene>
    <name evidence="3" type="ORF">OU798_06125</name>
</gene>
<keyword evidence="1" id="KW-1133">Transmembrane helix</keyword>
<dbReference type="InterPro" id="IPR050640">
    <property type="entry name" value="Bact_2-comp_sensor_kinase"/>
</dbReference>
<dbReference type="Pfam" id="PF06580">
    <property type="entry name" value="His_kinase"/>
    <property type="match status" value="1"/>
</dbReference>
<feature type="transmembrane region" description="Helical" evidence="1">
    <location>
        <begin position="28"/>
        <end position="48"/>
    </location>
</feature>
<comment type="caution">
    <text evidence="3">The sequence shown here is derived from an EMBL/GenBank/DDBJ whole genome shotgun (WGS) entry which is preliminary data.</text>
</comment>
<dbReference type="InterPro" id="IPR010559">
    <property type="entry name" value="Sig_transdc_His_kin_internal"/>
</dbReference>
<keyword evidence="1" id="KW-0472">Membrane</keyword>
<keyword evidence="3" id="KW-0418">Kinase</keyword>
<dbReference type="EMBL" id="JAPOHD010000012">
    <property type="protein sequence ID" value="MCY1719911.1"/>
    <property type="molecule type" value="Genomic_DNA"/>
</dbReference>
<keyword evidence="3" id="KW-0808">Transferase</keyword>